<dbReference type="InterPro" id="IPR000644">
    <property type="entry name" value="CBS_dom"/>
</dbReference>
<evidence type="ECO:0000256" key="4">
    <source>
        <dbReference type="SAM" id="MobiDB-lite"/>
    </source>
</evidence>
<dbReference type="SMART" id="SM00116">
    <property type="entry name" value="CBS"/>
    <property type="match status" value="2"/>
</dbReference>
<evidence type="ECO:0000256" key="1">
    <source>
        <dbReference type="ARBA" id="ARBA00022737"/>
    </source>
</evidence>
<reference evidence="6 7" key="1">
    <citation type="submission" date="2024-11" db="EMBL/GenBank/DDBJ databases">
        <title>Chromosome-level genome assembly of Eucalyptus globulus Labill. provides insights into its genome evolution.</title>
        <authorList>
            <person name="Li X."/>
        </authorList>
    </citation>
    <scope>NUCLEOTIDE SEQUENCE [LARGE SCALE GENOMIC DNA]</scope>
    <source>
        <strain evidence="6">CL2024</strain>
        <tissue evidence="6">Fresh tender leaves</tissue>
    </source>
</reference>
<dbReference type="Proteomes" id="UP001634007">
    <property type="component" value="Unassembled WGS sequence"/>
</dbReference>
<comment type="caution">
    <text evidence="6">The sequence shown here is derived from an EMBL/GenBank/DDBJ whole genome shotgun (WGS) entry which is preliminary data.</text>
</comment>
<protein>
    <recommendedName>
        <fullName evidence="5">CBS domain-containing protein</fullName>
    </recommendedName>
</protein>
<evidence type="ECO:0000259" key="5">
    <source>
        <dbReference type="PROSITE" id="PS51371"/>
    </source>
</evidence>
<evidence type="ECO:0000313" key="6">
    <source>
        <dbReference type="EMBL" id="KAL3721098.1"/>
    </source>
</evidence>
<dbReference type="InterPro" id="IPR050511">
    <property type="entry name" value="AMPK_gamma/SDS23_families"/>
</dbReference>
<evidence type="ECO:0000313" key="7">
    <source>
        <dbReference type="Proteomes" id="UP001634007"/>
    </source>
</evidence>
<dbReference type="PANTHER" id="PTHR13780:SF101">
    <property type="entry name" value="SNF1-RELATED PROTEIN KINASE REGULATORY SUBUNIT GAMMA-LIKE PV42A"/>
    <property type="match status" value="1"/>
</dbReference>
<proteinExistence type="predicted"/>
<dbReference type="Pfam" id="PF00571">
    <property type="entry name" value="CBS"/>
    <property type="match status" value="1"/>
</dbReference>
<dbReference type="Gene3D" id="3.10.580.10">
    <property type="entry name" value="CBS-domain"/>
    <property type="match status" value="2"/>
</dbReference>
<sequence>MLELTSSVYKFGSFAKEKPNPKQTMAEISSASPKPLATDPNRPWRDKKVKDIVINSRRLVEVPYTASLAHTMNALVANTVVAVPVAAPPGQWIGAGGSMIMESDKQTGTIRKHYIGMVTMLDILAHIAGDDRVNGGGSGDGSSDLVQKMAVPVSNIIGHCLEGLSLWTLNPNTSILDCMEVLSKGIHRALVPLDSHMENLSGVELVESASSYRMLTQMDVLKFLKEHNSGTAAILSRSVEELGAINRNVYAITDRTRVIEAIKCMRAALLNAVPIVESGALEEEDHSQLVIGRGRKLIGTFSATDLRRCHVSEQRPWLSATALEFTESISPSPLYSASSEGVPPRELVTCRDDTPLAEVMDKAVNKHVHRVWVVDHQGSLAGLVSLTDMIRVLRAALLSA</sequence>
<dbReference type="PANTHER" id="PTHR13780">
    <property type="entry name" value="AMP-ACTIVATED PROTEIN KINASE, GAMMA REGULATORY SUBUNIT"/>
    <property type="match status" value="1"/>
</dbReference>
<dbReference type="SUPFAM" id="SSF54631">
    <property type="entry name" value="CBS-domain pair"/>
    <property type="match status" value="2"/>
</dbReference>
<dbReference type="CDD" id="cd02205">
    <property type="entry name" value="CBS_pair_SF"/>
    <property type="match status" value="1"/>
</dbReference>
<keyword evidence="2 3" id="KW-0129">CBS domain</keyword>
<organism evidence="6 7">
    <name type="scientific">Eucalyptus globulus</name>
    <name type="common">Tasmanian blue gum</name>
    <dbReference type="NCBI Taxonomy" id="34317"/>
    <lineage>
        <taxon>Eukaryota</taxon>
        <taxon>Viridiplantae</taxon>
        <taxon>Streptophyta</taxon>
        <taxon>Embryophyta</taxon>
        <taxon>Tracheophyta</taxon>
        <taxon>Spermatophyta</taxon>
        <taxon>Magnoliopsida</taxon>
        <taxon>eudicotyledons</taxon>
        <taxon>Gunneridae</taxon>
        <taxon>Pentapetalae</taxon>
        <taxon>rosids</taxon>
        <taxon>malvids</taxon>
        <taxon>Myrtales</taxon>
        <taxon>Myrtaceae</taxon>
        <taxon>Myrtoideae</taxon>
        <taxon>Eucalypteae</taxon>
        <taxon>Eucalyptus</taxon>
    </lineage>
</organism>
<accession>A0ABD3J3Y3</accession>
<feature type="domain" description="CBS" evidence="5">
    <location>
        <begin position="342"/>
        <end position="399"/>
    </location>
</feature>
<dbReference type="PROSITE" id="PS51371">
    <property type="entry name" value="CBS"/>
    <property type="match status" value="1"/>
</dbReference>
<dbReference type="AlphaFoldDB" id="A0ABD3J3Y3"/>
<feature type="region of interest" description="Disordered" evidence="4">
    <location>
        <begin position="15"/>
        <end position="44"/>
    </location>
</feature>
<evidence type="ECO:0000256" key="2">
    <source>
        <dbReference type="ARBA" id="ARBA00023122"/>
    </source>
</evidence>
<name>A0ABD3J3Y3_EUCGL</name>
<dbReference type="InterPro" id="IPR046342">
    <property type="entry name" value="CBS_dom_sf"/>
</dbReference>
<evidence type="ECO:0000256" key="3">
    <source>
        <dbReference type="PROSITE-ProRule" id="PRU00703"/>
    </source>
</evidence>
<gene>
    <name evidence="6" type="ORF">ACJRO7_005856</name>
</gene>
<keyword evidence="1" id="KW-0677">Repeat</keyword>
<feature type="compositionally biased region" description="Polar residues" evidence="4">
    <location>
        <begin position="21"/>
        <end position="32"/>
    </location>
</feature>
<dbReference type="EMBL" id="JBJKBG010000010">
    <property type="protein sequence ID" value="KAL3721098.1"/>
    <property type="molecule type" value="Genomic_DNA"/>
</dbReference>
<keyword evidence="7" id="KW-1185">Reference proteome</keyword>